<comment type="catalytic activity">
    <reaction evidence="3">
        <text>[thioredoxin]-dithiol + NADP(+) = [thioredoxin]-disulfide + NADPH + H(+)</text>
        <dbReference type="Rhea" id="RHEA:20345"/>
        <dbReference type="Rhea" id="RHEA-COMP:10698"/>
        <dbReference type="Rhea" id="RHEA-COMP:10700"/>
        <dbReference type="ChEBI" id="CHEBI:15378"/>
        <dbReference type="ChEBI" id="CHEBI:29950"/>
        <dbReference type="ChEBI" id="CHEBI:50058"/>
        <dbReference type="ChEBI" id="CHEBI:57783"/>
        <dbReference type="ChEBI" id="CHEBI:58349"/>
        <dbReference type="EC" id="1.8.1.9"/>
    </reaction>
</comment>
<evidence type="ECO:0000259" key="4">
    <source>
        <dbReference type="Pfam" id="PF07992"/>
    </source>
</evidence>
<dbReference type="SUPFAM" id="SSF51905">
    <property type="entry name" value="FAD/NAD(P)-binding domain"/>
    <property type="match status" value="1"/>
</dbReference>
<evidence type="ECO:0000256" key="2">
    <source>
        <dbReference type="ARBA" id="ARBA00023002"/>
    </source>
</evidence>
<organism evidence="5 6">
    <name type="scientific">Naasia aerilata</name>
    <dbReference type="NCBI Taxonomy" id="1162966"/>
    <lineage>
        <taxon>Bacteria</taxon>
        <taxon>Bacillati</taxon>
        <taxon>Actinomycetota</taxon>
        <taxon>Actinomycetes</taxon>
        <taxon>Micrococcales</taxon>
        <taxon>Microbacteriaceae</taxon>
        <taxon>Naasia</taxon>
    </lineage>
</organism>
<gene>
    <name evidence="5" type="ORF">GCM10025866_20280</name>
</gene>
<dbReference type="PRINTS" id="PR00368">
    <property type="entry name" value="FADPNR"/>
</dbReference>
<reference evidence="6" key="1">
    <citation type="journal article" date="2019" name="Int. J. Syst. Evol. Microbiol.">
        <title>The Global Catalogue of Microorganisms (GCM) 10K type strain sequencing project: providing services to taxonomists for standard genome sequencing and annotation.</title>
        <authorList>
            <consortium name="The Broad Institute Genomics Platform"/>
            <consortium name="The Broad Institute Genome Sequencing Center for Infectious Disease"/>
            <person name="Wu L."/>
            <person name="Ma J."/>
        </authorList>
    </citation>
    <scope>NUCLEOTIDE SEQUENCE [LARGE SCALE GENOMIC DNA]</scope>
    <source>
        <strain evidence="6">NBRC 108725</strain>
    </source>
</reference>
<keyword evidence="6" id="KW-1185">Reference proteome</keyword>
<proteinExistence type="predicted"/>
<dbReference type="InterPro" id="IPR023753">
    <property type="entry name" value="FAD/NAD-binding_dom"/>
</dbReference>
<keyword evidence="1" id="KW-0285">Flavoprotein</keyword>
<evidence type="ECO:0000313" key="5">
    <source>
        <dbReference type="EMBL" id="BDZ46119.1"/>
    </source>
</evidence>
<dbReference type="InterPro" id="IPR050097">
    <property type="entry name" value="Ferredoxin-NADP_redctase_2"/>
</dbReference>
<feature type="domain" description="FAD/NAD(P)-binding" evidence="4">
    <location>
        <begin position="14"/>
        <end position="295"/>
    </location>
</feature>
<evidence type="ECO:0000256" key="3">
    <source>
        <dbReference type="ARBA" id="ARBA00048132"/>
    </source>
</evidence>
<dbReference type="InterPro" id="IPR036188">
    <property type="entry name" value="FAD/NAD-bd_sf"/>
</dbReference>
<accession>A0ABN6XMJ3</accession>
<protein>
    <submittedName>
        <fullName evidence="5">Thioredoxin reductase</fullName>
    </submittedName>
</protein>
<dbReference type="RefSeq" id="WP_286276218.1">
    <property type="nucleotide sequence ID" value="NZ_AP027731.1"/>
</dbReference>
<dbReference type="PRINTS" id="PR00469">
    <property type="entry name" value="PNDRDTASEII"/>
</dbReference>
<dbReference type="PANTHER" id="PTHR48105">
    <property type="entry name" value="THIOREDOXIN REDUCTASE 1-RELATED-RELATED"/>
    <property type="match status" value="1"/>
</dbReference>
<sequence length="307" mass="32376">MPDAPAAEGSPDSYSVVVIGAGPAGLGAALNIVRARHRTLILDGNRPRNAATLHSHGYPTRDGISPLELRKLGREELAGYPEAEFQNARVTRVNREGTLFRVEAQGIRGSADRVVTAESVVVATGLVETLPALPTLRAFYGTSIHSCITCDGYEETGKPLALIGETSDLAEHALLLTRWSDDIVVFGPMGEEDERALAPRGVRVERRPVADVVGDRTGLTGVQLEDGEVVPRTAAFVRPIYQPALDYLAGLGADVDDWGLLATDGEGRTSIPGLYAAGDSTVPGPQQLIVAAGSGARTAAALVRDRL</sequence>
<dbReference type="Gene3D" id="3.50.50.60">
    <property type="entry name" value="FAD/NAD(P)-binding domain"/>
    <property type="match status" value="2"/>
</dbReference>
<evidence type="ECO:0000313" key="6">
    <source>
        <dbReference type="Proteomes" id="UP001321498"/>
    </source>
</evidence>
<name>A0ABN6XMJ3_9MICO</name>
<dbReference type="Pfam" id="PF07992">
    <property type="entry name" value="Pyr_redox_2"/>
    <property type="match status" value="1"/>
</dbReference>
<dbReference type="EMBL" id="AP027731">
    <property type="protein sequence ID" value="BDZ46119.1"/>
    <property type="molecule type" value="Genomic_DNA"/>
</dbReference>
<keyword evidence="2" id="KW-0560">Oxidoreductase</keyword>
<dbReference type="Proteomes" id="UP001321498">
    <property type="component" value="Chromosome"/>
</dbReference>
<evidence type="ECO:0000256" key="1">
    <source>
        <dbReference type="ARBA" id="ARBA00022630"/>
    </source>
</evidence>